<sequence length="60" mass="6127">MPYCQSAGLSQKPLQQFLVPLRSHWLAVRGAPVGEAGLGLDAEGHGDGESDVSGDLHGGG</sequence>
<reference evidence="3" key="1">
    <citation type="journal article" date="2014" name="Genome Announc.">
        <title>Genome sequence and annotation of Acremonium chrysogenum, producer of the beta-lactam antibiotic cephalosporin C.</title>
        <authorList>
            <person name="Terfehr D."/>
            <person name="Dahlmann T.A."/>
            <person name="Specht T."/>
            <person name="Zadra I."/>
            <person name="Kuernsteiner H."/>
            <person name="Kueck U."/>
        </authorList>
    </citation>
    <scope>NUCLEOTIDE SEQUENCE [LARGE SCALE GENOMIC DNA]</scope>
    <source>
        <strain evidence="3">ATCC 11550 / CBS 779.69 / DSM 880 / IAM 14645 / JCM 23072 / IMI 49137</strain>
    </source>
</reference>
<comment type="caution">
    <text evidence="2">The sequence shown here is derived from an EMBL/GenBank/DDBJ whole genome shotgun (WGS) entry which is preliminary data.</text>
</comment>
<proteinExistence type="predicted"/>
<dbReference type="Proteomes" id="UP000029964">
    <property type="component" value="Unassembled WGS sequence"/>
</dbReference>
<organism evidence="2 3">
    <name type="scientific">Hapsidospora chrysogenum (strain ATCC 11550 / CBS 779.69 / DSM 880 / IAM 14645 / JCM 23072 / IMI 49137)</name>
    <name type="common">Acremonium chrysogenum</name>
    <dbReference type="NCBI Taxonomy" id="857340"/>
    <lineage>
        <taxon>Eukaryota</taxon>
        <taxon>Fungi</taxon>
        <taxon>Dikarya</taxon>
        <taxon>Ascomycota</taxon>
        <taxon>Pezizomycotina</taxon>
        <taxon>Sordariomycetes</taxon>
        <taxon>Hypocreomycetidae</taxon>
        <taxon>Hypocreales</taxon>
        <taxon>Bionectriaceae</taxon>
        <taxon>Hapsidospora</taxon>
    </lineage>
</organism>
<gene>
    <name evidence="2" type="ORF">ACRE_008770</name>
</gene>
<name>A0A086TG55_HAPC1</name>
<dbReference type="AlphaFoldDB" id="A0A086TG55"/>
<accession>A0A086TG55</accession>
<feature type="region of interest" description="Disordered" evidence="1">
    <location>
        <begin position="36"/>
        <end position="60"/>
    </location>
</feature>
<evidence type="ECO:0000313" key="3">
    <source>
        <dbReference type="Proteomes" id="UP000029964"/>
    </source>
</evidence>
<keyword evidence="3" id="KW-1185">Reference proteome</keyword>
<dbReference type="HOGENOM" id="CLU_2941170_0_0_1"/>
<evidence type="ECO:0000313" key="2">
    <source>
        <dbReference type="EMBL" id="KFH48337.1"/>
    </source>
</evidence>
<evidence type="ECO:0000256" key="1">
    <source>
        <dbReference type="SAM" id="MobiDB-lite"/>
    </source>
</evidence>
<protein>
    <submittedName>
        <fullName evidence="2">Uncharacterized protein</fullName>
    </submittedName>
</protein>
<dbReference type="EMBL" id="JPKY01000004">
    <property type="protein sequence ID" value="KFH48337.1"/>
    <property type="molecule type" value="Genomic_DNA"/>
</dbReference>